<proteinExistence type="predicted"/>
<protein>
    <submittedName>
        <fullName evidence="2">Uncharacterized protein</fullName>
    </submittedName>
</protein>
<keyword evidence="1" id="KW-1133">Transmembrane helix</keyword>
<reference evidence="2" key="1">
    <citation type="journal article" date="2020" name="Stud. Mycol.">
        <title>101 Dothideomycetes genomes: a test case for predicting lifestyles and emergence of pathogens.</title>
        <authorList>
            <person name="Haridas S."/>
            <person name="Albert R."/>
            <person name="Binder M."/>
            <person name="Bloem J."/>
            <person name="Labutti K."/>
            <person name="Salamov A."/>
            <person name="Andreopoulos B."/>
            <person name="Baker S."/>
            <person name="Barry K."/>
            <person name="Bills G."/>
            <person name="Bluhm B."/>
            <person name="Cannon C."/>
            <person name="Castanera R."/>
            <person name="Culley D."/>
            <person name="Daum C."/>
            <person name="Ezra D."/>
            <person name="Gonzalez J."/>
            <person name="Henrissat B."/>
            <person name="Kuo A."/>
            <person name="Liang C."/>
            <person name="Lipzen A."/>
            <person name="Lutzoni F."/>
            <person name="Magnuson J."/>
            <person name="Mondo S."/>
            <person name="Nolan M."/>
            <person name="Ohm R."/>
            <person name="Pangilinan J."/>
            <person name="Park H.-J."/>
            <person name="Ramirez L."/>
            <person name="Alfaro M."/>
            <person name="Sun H."/>
            <person name="Tritt A."/>
            <person name="Yoshinaga Y."/>
            <person name="Zwiers L.-H."/>
            <person name="Turgeon B."/>
            <person name="Goodwin S."/>
            <person name="Spatafora J."/>
            <person name="Crous P."/>
            <person name="Grigoriev I."/>
        </authorList>
    </citation>
    <scope>NUCLEOTIDE SEQUENCE</scope>
    <source>
        <strain evidence="2">CBS 116435</strain>
    </source>
</reference>
<accession>A0A9P4Q148</accession>
<evidence type="ECO:0000313" key="3">
    <source>
        <dbReference type="Proteomes" id="UP000799441"/>
    </source>
</evidence>
<dbReference type="Pfam" id="PF11885">
    <property type="entry name" value="DUF3405"/>
    <property type="match status" value="1"/>
</dbReference>
<sequence>MNRHGAYDAVVRNLSSVSIPLRLSSRSARFAILTVGIFLLVCYFFIPGRQLIYVLPGEVNRPSILRAPHSPDLALQLIPCRGPRGGFLDNPNTEDVPRSTNLPGVEFPHVATGSYDAMGLEKSFMTMEQRYGPYGYGEDSEHGYNFSKANWGSVDWGVLQNECFARNQARFRDGGTVEEPYRFTNASRMRYRQDGEEPEPPTTQTGRTAIVLRAWSTYNYRPEDMWNIRSLITEASLATGGEFAVILLVDVKDKELGPRIHKEKDVYDEVLRNSVPEELRGLAVLFHESLQVDWYSKVGTYEAIWQIMQPLQLLAHFYPEFDHFWQFELDARFTGNAGEILTKFQNFGKSQPYKQSVERASWSYMEELHGSYKKFSEAVNEAMDGGANIWGPLKMDNIVPLGPQPPVEDPKNDSFQYGVGADADLLLMNVIIDATWIQTDPDWVFRSWYDLGPLVTDKNPKRYFSVPAQARASWSLLEAIHINQRDQGFRVPSEATLPSFALYHGMKIVSLPIPNFQFPQRDPIELNSVLNGGVPIQHRDGWAHGDGRYRAAATTFFSRPLTWDWWSSLADPIFEQWMGMGNESGRVQGWPPAGKDPLPPKGVLPHFMKEHEGKIYCPPFIMHPRKTNQNL</sequence>
<dbReference type="EMBL" id="MU003821">
    <property type="protein sequence ID" value="KAF2718668.1"/>
    <property type="molecule type" value="Genomic_DNA"/>
</dbReference>
<organism evidence="2 3">
    <name type="scientific">Polychaeton citri CBS 116435</name>
    <dbReference type="NCBI Taxonomy" id="1314669"/>
    <lineage>
        <taxon>Eukaryota</taxon>
        <taxon>Fungi</taxon>
        <taxon>Dikarya</taxon>
        <taxon>Ascomycota</taxon>
        <taxon>Pezizomycotina</taxon>
        <taxon>Dothideomycetes</taxon>
        <taxon>Dothideomycetidae</taxon>
        <taxon>Capnodiales</taxon>
        <taxon>Capnodiaceae</taxon>
        <taxon>Polychaeton</taxon>
    </lineage>
</organism>
<evidence type="ECO:0000313" key="2">
    <source>
        <dbReference type="EMBL" id="KAF2718668.1"/>
    </source>
</evidence>
<dbReference type="PANTHER" id="PTHR36205:SF2">
    <property type="entry name" value="MAJOR FACILITATOR SUPERFAMILY TRANSPORTER"/>
    <property type="match status" value="1"/>
</dbReference>
<keyword evidence="1" id="KW-0812">Transmembrane</keyword>
<dbReference type="OrthoDB" id="3353407at2759"/>
<dbReference type="Proteomes" id="UP000799441">
    <property type="component" value="Unassembled WGS sequence"/>
</dbReference>
<comment type="caution">
    <text evidence="2">The sequence shown here is derived from an EMBL/GenBank/DDBJ whole genome shotgun (WGS) entry which is preliminary data.</text>
</comment>
<dbReference type="AlphaFoldDB" id="A0A9P4Q148"/>
<evidence type="ECO:0000256" key="1">
    <source>
        <dbReference type="SAM" id="Phobius"/>
    </source>
</evidence>
<dbReference type="PANTHER" id="PTHR36205">
    <property type="entry name" value="CHROMOSOME 19, WHOLE GENOME SHOTGUN SEQUENCE"/>
    <property type="match status" value="1"/>
</dbReference>
<gene>
    <name evidence="2" type="ORF">K431DRAFT_287402</name>
</gene>
<keyword evidence="3" id="KW-1185">Reference proteome</keyword>
<dbReference type="InterPro" id="IPR021822">
    <property type="entry name" value="DUF3405"/>
</dbReference>
<keyword evidence="1" id="KW-0472">Membrane</keyword>
<name>A0A9P4Q148_9PEZI</name>
<feature type="transmembrane region" description="Helical" evidence="1">
    <location>
        <begin position="28"/>
        <end position="46"/>
    </location>
</feature>